<organism evidence="3 4">
    <name type="scientific">Candidatus Falkowbacteria bacterium CG10_big_fil_rev_8_21_14_0_10_39_11</name>
    <dbReference type="NCBI Taxonomy" id="1974565"/>
    <lineage>
        <taxon>Bacteria</taxon>
        <taxon>Candidatus Falkowiibacteriota</taxon>
    </lineage>
</organism>
<reference evidence="4" key="1">
    <citation type="submission" date="2017-09" db="EMBL/GenBank/DDBJ databases">
        <title>Depth-based differentiation of microbial function through sediment-hosted aquifers and enrichment of novel symbionts in the deep terrestrial subsurface.</title>
        <authorList>
            <person name="Probst A.J."/>
            <person name="Ladd B."/>
            <person name="Jarett J.K."/>
            <person name="Geller-Mcgrath D.E."/>
            <person name="Sieber C.M.K."/>
            <person name="Emerson J.B."/>
            <person name="Anantharaman K."/>
            <person name="Thomas B.C."/>
            <person name="Malmstrom R."/>
            <person name="Stieglmeier M."/>
            <person name="Klingl A."/>
            <person name="Woyke T."/>
            <person name="Ryan C.M."/>
            <person name="Banfield J.F."/>
        </authorList>
    </citation>
    <scope>NUCLEOTIDE SEQUENCE [LARGE SCALE GENOMIC DNA]</scope>
</reference>
<dbReference type="Proteomes" id="UP000229901">
    <property type="component" value="Unassembled WGS sequence"/>
</dbReference>
<keyword evidence="1" id="KW-0808">Transferase</keyword>
<evidence type="ECO:0000313" key="3">
    <source>
        <dbReference type="EMBL" id="PIR94288.1"/>
    </source>
</evidence>
<sequence>MKIGIDCRQIYDVKNNRGAGIPRYVFNLVKAIMEADSQNEYVLFFDDNINDETLNALRTHRGFKVVKVKNKVPFFSAHVGFTFKLWAEWLDWCIFPANIMPFFYVGKSTLIIHDLLIYNYPQWFPNKQWFSKLLVVPSSIAKATNIMTISEATKSDLLFLFKFKKAKDVIAVHSGVEDRVNYNEREVKEVEEKFKIKKEFLFFVGTIEPRKNLRHLFQVFGKYIQEYPGDMELIVAGIKGWKYRKIFKTMIKINNKVGKQVIRYVGKVSDNERNVLMQQAKCFVFPSHNEGFGLPILEAMQQGVPVIASKIPVTQELVVGGEALLVPPDDQIDLFTAIKKVLDNEALRNEMIEKGKERVKNFKWSVTAKALLKFIELPDNNDE</sequence>
<dbReference type="PANTHER" id="PTHR46401">
    <property type="entry name" value="GLYCOSYLTRANSFERASE WBBK-RELATED"/>
    <property type="match status" value="1"/>
</dbReference>
<evidence type="ECO:0000259" key="2">
    <source>
        <dbReference type="Pfam" id="PF00534"/>
    </source>
</evidence>
<evidence type="ECO:0000256" key="1">
    <source>
        <dbReference type="ARBA" id="ARBA00022679"/>
    </source>
</evidence>
<dbReference type="InterPro" id="IPR001296">
    <property type="entry name" value="Glyco_trans_1"/>
</dbReference>
<dbReference type="EMBL" id="PFAP01000011">
    <property type="protein sequence ID" value="PIR94288.1"/>
    <property type="molecule type" value="Genomic_DNA"/>
</dbReference>
<gene>
    <name evidence="3" type="ORF">COT97_02255</name>
</gene>
<feature type="domain" description="Glycosyl transferase family 1" evidence="2">
    <location>
        <begin position="189"/>
        <end position="358"/>
    </location>
</feature>
<name>A0A2H0V5E3_9BACT</name>
<comment type="caution">
    <text evidence="3">The sequence shown here is derived from an EMBL/GenBank/DDBJ whole genome shotgun (WGS) entry which is preliminary data.</text>
</comment>
<dbReference type="Gene3D" id="3.40.50.2000">
    <property type="entry name" value="Glycogen Phosphorylase B"/>
    <property type="match status" value="2"/>
</dbReference>
<proteinExistence type="predicted"/>
<dbReference type="PANTHER" id="PTHR46401:SF2">
    <property type="entry name" value="GLYCOSYLTRANSFERASE WBBK-RELATED"/>
    <property type="match status" value="1"/>
</dbReference>
<dbReference type="AlphaFoldDB" id="A0A2H0V5E3"/>
<accession>A0A2H0V5E3</accession>
<dbReference type="CDD" id="cd03809">
    <property type="entry name" value="GT4_MtfB-like"/>
    <property type="match status" value="1"/>
</dbReference>
<dbReference type="Pfam" id="PF00534">
    <property type="entry name" value="Glycos_transf_1"/>
    <property type="match status" value="1"/>
</dbReference>
<protein>
    <recommendedName>
        <fullName evidence="2">Glycosyl transferase family 1 domain-containing protein</fullName>
    </recommendedName>
</protein>
<dbReference type="GO" id="GO:0016757">
    <property type="term" value="F:glycosyltransferase activity"/>
    <property type="evidence" value="ECO:0007669"/>
    <property type="project" value="InterPro"/>
</dbReference>
<evidence type="ECO:0000313" key="4">
    <source>
        <dbReference type="Proteomes" id="UP000229901"/>
    </source>
</evidence>
<dbReference type="SUPFAM" id="SSF53756">
    <property type="entry name" value="UDP-Glycosyltransferase/glycogen phosphorylase"/>
    <property type="match status" value="1"/>
</dbReference>